<dbReference type="RefSeq" id="XP_001327276.1">
    <property type="nucleotide sequence ID" value="XM_001327241.1"/>
</dbReference>
<dbReference type="AlphaFoldDB" id="A2DX26"/>
<dbReference type="InParanoid" id="A2DX26"/>
<evidence type="ECO:0000313" key="3">
    <source>
        <dbReference type="Proteomes" id="UP000001542"/>
    </source>
</evidence>
<keyword evidence="3" id="KW-1185">Reference proteome</keyword>
<name>A2DX26_TRIV3</name>
<accession>A2DX26</accession>
<evidence type="ECO:0000256" key="1">
    <source>
        <dbReference type="SAM" id="SignalP"/>
    </source>
</evidence>
<dbReference type="VEuPathDB" id="TrichDB:TVAGG3_0185240"/>
<feature type="signal peptide" evidence="1">
    <location>
        <begin position="1"/>
        <end position="24"/>
    </location>
</feature>
<organism evidence="2 3">
    <name type="scientific">Trichomonas vaginalis (strain ATCC PRA-98 / G3)</name>
    <dbReference type="NCBI Taxonomy" id="412133"/>
    <lineage>
        <taxon>Eukaryota</taxon>
        <taxon>Metamonada</taxon>
        <taxon>Parabasalia</taxon>
        <taxon>Trichomonadida</taxon>
        <taxon>Trichomonadidae</taxon>
        <taxon>Trichomonas</taxon>
    </lineage>
</organism>
<sequence length="232" mass="27360">MHFQIQTFMIPYLILFSCYRVLQGCTQRINFTIEKKEILTYCVQKDLKAASDHNNYVKVNGVKNGLYPEYLDRIIPLHLTYEDPPDGNFFGFLKNAKELRYRKYYQNLRYVPKYATNQTKIFINNFKGKIAIYKDAYANEYGEFVINGHIIRPPFDTSMTDIRIYQNGPVVFECEKACVFGHFWMYNFGHFIHDYLSPLMLVPKDFLEECVVILTEEARKYGDDVLKAVGVR</sequence>
<protein>
    <submittedName>
        <fullName evidence="2">Uncharacterized protein</fullName>
    </submittedName>
</protein>
<gene>
    <name evidence="2" type="ORF">TVAG_019530</name>
</gene>
<proteinExistence type="predicted"/>
<reference evidence="2" key="2">
    <citation type="journal article" date="2007" name="Science">
        <title>Draft genome sequence of the sexually transmitted pathogen Trichomonas vaginalis.</title>
        <authorList>
            <person name="Carlton J.M."/>
            <person name="Hirt R.P."/>
            <person name="Silva J.C."/>
            <person name="Delcher A.L."/>
            <person name="Schatz M."/>
            <person name="Zhao Q."/>
            <person name="Wortman J.R."/>
            <person name="Bidwell S.L."/>
            <person name="Alsmark U.C.M."/>
            <person name="Besteiro S."/>
            <person name="Sicheritz-Ponten T."/>
            <person name="Noel C.J."/>
            <person name="Dacks J.B."/>
            <person name="Foster P.G."/>
            <person name="Simillion C."/>
            <person name="Van de Peer Y."/>
            <person name="Miranda-Saavedra D."/>
            <person name="Barton G.J."/>
            <person name="Westrop G.D."/>
            <person name="Mueller S."/>
            <person name="Dessi D."/>
            <person name="Fiori P.L."/>
            <person name="Ren Q."/>
            <person name="Paulsen I."/>
            <person name="Zhang H."/>
            <person name="Bastida-Corcuera F.D."/>
            <person name="Simoes-Barbosa A."/>
            <person name="Brown M.T."/>
            <person name="Hayes R.D."/>
            <person name="Mukherjee M."/>
            <person name="Okumura C.Y."/>
            <person name="Schneider R."/>
            <person name="Smith A.J."/>
            <person name="Vanacova S."/>
            <person name="Villalvazo M."/>
            <person name="Haas B.J."/>
            <person name="Pertea M."/>
            <person name="Feldblyum T.V."/>
            <person name="Utterback T.R."/>
            <person name="Shu C.L."/>
            <person name="Osoegawa K."/>
            <person name="de Jong P.J."/>
            <person name="Hrdy I."/>
            <person name="Horvathova L."/>
            <person name="Zubacova Z."/>
            <person name="Dolezal P."/>
            <person name="Malik S.B."/>
            <person name="Logsdon J.M. Jr."/>
            <person name="Henze K."/>
            <person name="Gupta A."/>
            <person name="Wang C.C."/>
            <person name="Dunne R.L."/>
            <person name="Upcroft J.A."/>
            <person name="Upcroft P."/>
            <person name="White O."/>
            <person name="Salzberg S.L."/>
            <person name="Tang P."/>
            <person name="Chiu C.-H."/>
            <person name="Lee Y.-S."/>
            <person name="Embley T.M."/>
            <person name="Coombs G.H."/>
            <person name="Mottram J.C."/>
            <person name="Tachezy J."/>
            <person name="Fraser-Liggett C.M."/>
            <person name="Johnson P.J."/>
        </authorList>
    </citation>
    <scope>NUCLEOTIDE SEQUENCE [LARGE SCALE GENOMIC DNA]</scope>
    <source>
        <strain evidence="2">G3</strain>
    </source>
</reference>
<keyword evidence="1" id="KW-0732">Signal</keyword>
<dbReference type="EMBL" id="DS113261">
    <property type="protein sequence ID" value="EAY15053.1"/>
    <property type="molecule type" value="Genomic_DNA"/>
</dbReference>
<evidence type="ECO:0000313" key="2">
    <source>
        <dbReference type="EMBL" id="EAY15053.1"/>
    </source>
</evidence>
<feature type="chain" id="PRO_5002643294" evidence="1">
    <location>
        <begin position="25"/>
        <end position="232"/>
    </location>
</feature>
<reference evidence="2" key="1">
    <citation type="submission" date="2006-10" db="EMBL/GenBank/DDBJ databases">
        <authorList>
            <person name="Amadeo P."/>
            <person name="Zhao Q."/>
            <person name="Wortman J."/>
            <person name="Fraser-Liggett C."/>
            <person name="Carlton J."/>
        </authorList>
    </citation>
    <scope>NUCLEOTIDE SEQUENCE</scope>
    <source>
        <strain evidence="2">G3</strain>
    </source>
</reference>
<dbReference type="VEuPathDB" id="TrichDB:TVAG_019530"/>
<dbReference type="Proteomes" id="UP000001542">
    <property type="component" value="Unassembled WGS sequence"/>
</dbReference>
<dbReference type="KEGG" id="tva:4773053"/>